<sequence length="537" mass="58438">MRLERARARARGVDPIVVLASAACECACDDEDDRAIGRLGDWAVGRTCWSRWRRLGRRRRLERVVRVERTRAGAPTRAVVLETAERTYVYAFGGTRNARDAATDANVTWARVREDVHARAHRGFLTRAEMVAVEATYEVKVLGRGNARLVMCGHSLGGATAALATVLFLLKRPEASRAVRCVTFGCPPIGDDGLRRLIAERGWTRVFTHVQMPEDNIPRLVFAARQGYAHFVPPTFLLKDGRLVTKSSLDEDDDSLERARRESAGLTHIRGAVYAHAMKTYRARLMLSVRASESSRDGDEVPVDVPVRAHLGPAPTLKRAVGVLTRDGARVMVLVQGAHIDARTCSITRAEAKGWPCAATSSVLAHDSLLVIVSAPMLHGAPLPSDAVCSRTNHASWMPLVVGAGGDFSVSRVHVRVAPRTIVFVRGDDASLIIAERLASLMEKQTGWVVEEVEPIRGDGIDHFVASMRGRVVVHATPDGGCAIRRGGSTDPGERVQADDAKRLEKVVRATLGATELDALRVALVDGGTSVKPRSRL</sequence>
<accession>A0A1Y5HYL7</accession>
<dbReference type="Proteomes" id="UP000195557">
    <property type="component" value="Unassembled WGS sequence"/>
</dbReference>
<dbReference type="Pfam" id="PF01764">
    <property type="entry name" value="Lipase_3"/>
    <property type="match status" value="1"/>
</dbReference>
<dbReference type="InterPro" id="IPR002921">
    <property type="entry name" value="Fungal_lipase-type"/>
</dbReference>
<dbReference type="eggNOG" id="ENOG502QQK6">
    <property type="taxonomic scope" value="Eukaryota"/>
</dbReference>
<dbReference type="GO" id="GO:0006629">
    <property type="term" value="P:lipid metabolic process"/>
    <property type="evidence" value="ECO:0007669"/>
    <property type="project" value="InterPro"/>
</dbReference>
<name>A0A1Y5HYL7_OSTTA</name>
<protein>
    <submittedName>
        <fullName evidence="2">Lipase class 3 family protein</fullName>
    </submittedName>
</protein>
<organism evidence="2">
    <name type="scientific">Ostreococcus tauri</name>
    <name type="common">Marine green alga</name>
    <dbReference type="NCBI Taxonomy" id="70448"/>
    <lineage>
        <taxon>Eukaryota</taxon>
        <taxon>Viridiplantae</taxon>
        <taxon>Chlorophyta</taxon>
        <taxon>Mamiellophyceae</taxon>
        <taxon>Mamiellales</taxon>
        <taxon>Bathycoccaceae</taxon>
        <taxon>Ostreococcus</taxon>
    </lineage>
</organism>
<dbReference type="EMBL" id="KZ155838">
    <property type="protein sequence ID" value="OUS42348.1"/>
    <property type="molecule type" value="Genomic_DNA"/>
</dbReference>
<dbReference type="PANTHER" id="PTHR47523">
    <property type="entry name" value="F21O3.11 PROTEIN"/>
    <property type="match status" value="1"/>
</dbReference>
<reference evidence="2" key="1">
    <citation type="submission" date="2017-04" db="EMBL/GenBank/DDBJ databases">
        <title>Population genomics of picophytoplankton unveils novel chromosome hypervariability.</title>
        <authorList>
            <consortium name="DOE Joint Genome Institute"/>
            <person name="Blanc-Mathieu R."/>
            <person name="Krasovec M."/>
            <person name="Hebrard M."/>
            <person name="Yau S."/>
            <person name="Desgranges E."/>
            <person name="Martin J."/>
            <person name="Schackwitz W."/>
            <person name="Kuo A."/>
            <person name="Salin G."/>
            <person name="Donnadieu C."/>
            <person name="Desdevises Y."/>
            <person name="Sanchez-Ferandin S."/>
            <person name="Moreau H."/>
            <person name="Rivals E."/>
            <person name="Grigoriev I.V."/>
            <person name="Grimsley N."/>
            <person name="Eyre-Walker A."/>
            <person name="Piganeau G."/>
        </authorList>
    </citation>
    <scope>NUCLEOTIDE SEQUENCE [LARGE SCALE GENOMIC DNA]</scope>
    <source>
        <strain evidence="2">RCC 1115</strain>
    </source>
</reference>
<dbReference type="AlphaFoldDB" id="A0A1Y5HYL7"/>
<evidence type="ECO:0000259" key="1">
    <source>
        <dbReference type="Pfam" id="PF01764"/>
    </source>
</evidence>
<dbReference type="CDD" id="cd00519">
    <property type="entry name" value="Lipase_3"/>
    <property type="match status" value="1"/>
</dbReference>
<dbReference type="PANTHER" id="PTHR47523:SF1">
    <property type="entry name" value="F21O3.11 PROTEIN"/>
    <property type="match status" value="1"/>
</dbReference>
<proteinExistence type="predicted"/>
<dbReference type="Gene3D" id="3.40.50.1820">
    <property type="entry name" value="alpha/beta hydrolase"/>
    <property type="match status" value="1"/>
</dbReference>
<dbReference type="SUPFAM" id="SSF53474">
    <property type="entry name" value="alpha/beta-Hydrolases"/>
    <property type="match status" value="1"/>
</dbReference>
<feature type="domain" description="Fungal lipase-type" evidence="1">
    <location>
        <begin position="90"/>
        <end position="222"/>
    </location>
</feature>
<evidence type="ECO:0000313" key="2">
    <source>
        <dbReference type="EMBL" id="OUS42348.1"/>
    </source>
</evidence>
<gene>
    <name evidence="2" type="ORF">BE221DRAFT_84037</name>
</gene>
<dbReference type="InterPro" id="IPR029058">
    <property type="entry name" value="AB_hydrolase_fold"/>
</dbReference>